<dbReference type="SUPFAM" id="SSF56281">
    <property type="entry name" value="Metallo-hydrolase/oxidoreductase"/>
    <property type="match status" value="1"/>
</dbReference>
<comment type="similarity">
    <text evidence="12">Belongs to the metallo-beta-lactamase superfamily. RNA-metabolizing metallo-beta-lactamase-like family. Bacterial RNase J subfamily.</text>
</comment>
<evidence type="ECO:0000256" key="10">
    <source>
        <dbReference type="ARBA" id="ARBA00022839"/>
    </source>
</evidence>
<dbReference type="CDD" id="cd07714">
    <property type="entry name" value="RNaseJ_MBL-fold"/>
    <property type="match status" value="1"/>
</dbReference>
<evidence type="ECO:0000256" key="11">
    <source>
        <dbReference type="ARBA" id="ARBA00022884"/>
    </source>
</evidence>
<dbReference type="GO" id="GO:0008270">
    <property type="term" value="F:zinc ion binding"/>
    <property type="evidence" value="ECO:0007669"/>
    <property type="project" value="InterPro"/>
</dbReference>
<dbReference type="HAMAP" id="MF_01491">
    <property type="entry name" value="RNase_J_bact"/>
    <property type="match status" value="1"/>
</dbReference>
<comment type="function">
    <text evidence="12">An RNase that has 5'-3' exonuclease and possibly endonuclease activity. Involved in maturation of rRNA and in some organisms also mRNA maturation and/or decay.</text>
</comment>
<dbReference type="InterPro" id="IPR011108">
    <property type="entry name" value="RMMBL"/>
</dbReference>
<evidence type="ECO:0000256" key="4">
    <source>
        <dbReference type="ARBA" id="ARBA00022552"/>
    </source>
</evidence>
<proteinExistence type="inferred from homology"/>
<feature type="domain" description="Metallo-beta-lactamase" evidence="13">
    <location>
        <begin position="16"/>
        <end position="190"/>
    </location>
</feature>
<evidence type="ECO:0000256" key="6">
    <source>
        <dbReference type="ARBA" id="ARBA00022723"/>
    </source>
</evidence>
<comment type="cofactor">
    <cofactor evidence="1">
        <name>Zn(2+)</name>
        <dbReference type="ChEBI" id="CHEBI:29105"/>
    </cofactor>
</comment>
<dbReference type="AlphaFoldDB" id="A0AA43RK36"/>
<keyword evidence="8 12" id="KW-0378">Hydrolase</keyword>
<comment type="subcellular location">
    <subcellularLocation>
        <location evidence="2 12">Cytoplasm</location>
    </subcellularLocation>
</comment>
<dbReference type="Gene3D" id="3.60.15.10">
    <property type="entry name" value="Ribonuclease Z/Hydroxyacylglutathione hydrolase-like"/>
    <property type="match status" value="1"/>
</dbReference>
<dbReference type="GO" id="GO:0004534">
    <property type="term" value="F:5'-3' RNA exonuclease activity"/>
    <property type="evidence" value="ECO:0007669"/>
    <property type="project" value="UniProtKB-UniRule"/>
</dbReference>
<dbReference type="Gene3D" id="3.10.20.580">
    <property type="match status" value="1"/>
</dbReference>
<dbReference type="InterPro" id="IPR001279">
    <property type="entry name" value="Metallo-B-lactamas"/>
</dbReference>
<keyword evidence="6" id="KW-0479">Metal-binding</keyword>
<dbReference type="Gene3D" id="3.40.50.10710">
    <property type="entry name" value="Metallo-hydrolase/oxidoreductase"/>
    <property type="match status" value="1"/>
</dbReference>
<keyword evidence="10 12" id="KW-0269">Exonuclease</keyword>
<evidence type="ECO:0000256" key="2">
    <source>
        <dbReference type="ARBA" id="ARBA00004496"/>
    </source>
</evidence>
<dbReference type="FunFam" id="3.10.20.580:FF:000001">
    <property type="entry name" value="Ribonuclease J"/>
    <property type="match status" value="1"/>
</dbReference>
<comment type="caution">
    <text evidence="12">Lacks conserved residue(s) required for the propagation of feature annotation.</text>
</comment>
<dbReference type="NCBIfam" id="TIGR00649">
    <property type="entry name" value="MG423"/>
    <property type="match status" value="1"/>
</dbReference>
<sequence>MSEIRILPLGGMREIGKNMYVVEVDKEMYILDCGLSYPEESQFGIDTVIPDFSYVESNADQLAGVFLTDGHMDVMGALPYFLEKFDVPVFGTALTIELAKLAIKNSGLNVSTDDFHVIDEDMKIEFEKTSVEFFKTTHTIPDSVGICINTQAGSIVYTGDFRIDQSTHGQYRTNLLDIAEIGSKNVLALLSDSTNAESYIENASEIRVAEEVRNVFLNSESRIIVSAVSDNILRIQQTLNAAHHVGRKVFLTGKEIEKILEAAIKLGKLELPEEDLIQPIENLGMYDKNQIIILDASGPGESIKQIERMAEGFHQQVTIEKGDLVYIVTSPSVSLDVQMGVMKNKIYRAGGTVETISDNIFASGHGTPDELKLMLNLIQPTYFIPVQGDYSMLSKHAHLALEVGLPSDHVFILKNGDVITYDTEKEEAHVSGQIQTGNVLVDGSGVGDIGNIVLRDRRILSEDGVLVAVVTIDRRKKQILSGPKIITRGFVFVKESGGLIEQSETIVRQSVEKILAEKKFDWGTLKQEIRDNLSKELYKQTNRRPIILPVITAVKS</sequence>
<protein>
    <recommendedName>
        <fullName evidence="12">Ribonuclease J</fullName>
        <shortName evidence="12">RNase J</shortName>
        <ecNumber evidence="12">3.1.-.-</ecNumber>
    </recommendedName>
</protein>
<evidence type="ECO:0000256" key="7">
    <source>
        <dbReference type="ARBA" id="ARBA00022759"/>
    </source>
</evidence>
<comment type="subunit">
    <text evidence="12">Homodimer, may be a subunit of the RNA degradosome.</text>
</comment>
<keyword evidence="4 12" id="KW-0698">rRNA processing</keyword>
<dbReference type="Proteomes" id="UP001171751">
    <property type="component" value="Unassembled WGS sequence"/>
</dbReference>
<evidence type="ECO:0000259" key="13">
    <source>
        <dbReference type="SMART" id="SM00849"/>
    </source>
</evidence>
<name>A0AA43RK36_9LACT</name>
<dbReference type="GO" id="GO:0004521">
    <property type="term" value="F:RNA endonuclease activity"/>
    <property type="evidence" value="ECO:0007669"/>
    <property type="project" value="UniProtKB-UniRule"/>
</dbReference>
<dbReference type="GO" id="GO:0003723">
    <property type="term" value="F:RNA binding"/>
    <property type="evidence" value="ECO:0007669"/>
    <property type="project" value="UniProtKB-UniRule"/>
</dbReference>
<evidence type="ECO:0000313" key="14">
    <source>
        <dbReference type="EMBL" id="MDO5456903.1"/>
    </source>
</evidence>
<dbReference type="Pfam" id="PF17770">
    <property type="entry name" value="RNase_J_C"/>
    <property type="match status" value="1"/>
</dbReference>
<evidence type="ECO:0000256" key="12">
    <source>
        <dbReference type="HAMAP-Rule" id="MF_01491"/>
    </source>
</evidence>
<keyword evidence="11 12" id="KW-0694">RNA-binding</keyword>
<dbReference type="GO" id="GO:0005737">
    <property type="term" value="C:cytoplasm"/>
    <property type="evidence" value="ECO:0007669"/>
    <property type="project" value="UniProtKB-SubCell"/>
</dbReference>
<evidence type="ECO:0000256" key="3">
    <source>
        <dbReference type="ARBA" id="ARBA00022490"/>
    </source>
</evidence>
<keyword evidence="5 12" id="KW-0540">Nuclease</keyword>
<dbReference type="InterPro" id="IPR004613">
    <property type="entry name" value="RNase_J"/>
</dbReference>
<accession>A0AA43RK36</accession>
<keyword evidence="9" id="KW-0862">Zinc</keyword>
<dbReference type="Pfam" id="PF22505">
    <property type="entry name" value="RNase_J_b_CASP"/>
    <property type="match status" value="1"/>
</dbReference>
<dbReference type="SMART" id="SM00849">
    <property type="entry name" value="Lactamase_B"/>
    <property type="match status" value="1"/>
</dbReference>
<keyword evidence="3 12" id="KW-0963">Cytoplasm</keyword>
<comment type="caution">
    <text evidence="14">The sequence shown here is derived from an EMBL/GenBank/DDBJ whole genome shotgun (WGS) entry which is preliminary data.</text>
</comment>
<dbReference type="PANTHER" id="PTHR43694">
    <property type="entry name" value="RIBONUCLEASE J"/>
    <property type="match status" value="1"/>
</dbReference>
<dbReference type="GO" id="GO:0006364">
    <property type="term" value="P:rRNA processing"/>
    <property type="evidence" value="ECO:0007669"/>
    <property type="project" value="UniProtKB-UniRule"/>
</dbReference>
<dbReference type="Pfam" id="PF07521">
    <property type="entry name" value="RMMBL"/>
    <property type="match status" value="1"/>
</dbReference>
<dbReference type="InterPro" id="IPR030854">
    <property type="entry name" value="RNase_J_bac"/>
</dbReference>
<dbReference type="InterPro" id="IPR055132">
    <property type="entry name" value="RNase_J_b_CASP"/>
</dbReference>
<dbReference type="InterPro" id="IPR036866">
    <property type="entry name" value="RibonucZ/Hydroxyglut_hydro"/>
</dbReference>
<evidence type="ECO:0000313" key="15">
    <source>
        <dbReference type="Proteomes" id="UP001171751"/>
    </source>
</evidence>
<dbReference type="Pfam" id="PF00753">
    <property type="entry name" value="Lactamase_B"/>
    <property type="match status" value="1"/>
</dbReference>
<evidence type="ECO:0000256" key="1">
    <source>
        <dbReference type="ARBA" id="ARBA00001947"/>
    </source>
</evidence>
<dbReference type="PANTHER" id="PTHR43694:SF4">
    <property type="entry name" value="RIBONUCLEASE J 2"/>
    <property type="match status" value="1"/>
</dbReference>
<dbReference type="EC" id="3.1.-.-" evidence="12"/>
<dbReference type="InterPro" id="IPR041636">
    <property type="entry name" value="RNase_J_C"/>
</dbReference>
<keyword evidence="15" id="KW-1185">Reference proteome</keyword>
<keyword evidence="7 12" id="KW-0255">Endonuclease</keyword>
<evidence type="ECO:0000256" key="8">
    <source>
        <dbReference type="ARBA" id="ARBA00022801"/>
    </source>
</evidence>
<gene>
    <name evidence="12" type="primary">rnj</name>
    <name evidence="14" type="ORF">Q4F26_01025</name>
</gene>
<evidence type="ECO:0000256" key="5">
    <source>
        <dbReference type="ARBA" id="ARBA00022722"/>
    </source>
</evidence>
<organism evidence="14 15">
    <name type="scientific">Atopococcus tabaci</name>
    <dbReference type="NCBI Taxonomy" id="269774"/>
    <lineage>
        <taxon>Bacteria</taxon>
        <taxon>Bacillati</taxon>
        <taxon>Bacillota</taxon>
        <taxon>Bacilli</taxon>
        <taxon>Lactobacillales</taxon>
        <taxon>Carnobacteriaceae</taxon>
        <taxon>Atopococcus</taxon>
    </lineage>
</organism>
<dbReference type="EMBL" id="JAUNQW010000002">
    <property type="protein sequence ID" value="MDO5456903.1"/>
    <property type="molecule type" value="Genomic_DNA"/>
</dbReference>
<evidence type="ECO:0000256" key="9">
    <source>
        <dbReference type="ARBA" id="ARBA00022833"/>
    </source>
</evidence>
<reference evidence="14" key="1">
    <citation type="submission" date="2023-07" db="EMBL/GenBank/DDBJ databases">
        <title>Between Cages and Wild: Unraveling the Impact of Captivity on Animal Microbiomes and Antimicrobial Resistance.</title>
        <authorList>
            <person name="Schmartz G.P."/>
            <person name="Rehner J."/>
            <person name="Schuff M.J."/>
            <person name="Becker S.L."/>
            <person name="Kravczyk M."/>
            <person name="Gurevich A."/>
            <person name="Francke R."/>
            <person name="Mueller R."/>
            <person name="Keller V."/>
            <person name="Keller A."/>
        </authorList>
    </citation>
    <scope>NUCLEOTIDE SEQUENCE</scope>
    <source>
        <strain evidence="14">S39M_St_73</strain>
    </source>
</reference>
<dbReference type="InterPro" id="IPR042173">
    <property type="entry name" value="RNase_J_2"/>
</dbReference>